<sequence>MSKIRYYVSGGRAGYLKAPRSAHSEFLRTGRIERVQRRKPTERRYISHDEAGARTARKLLAAADLTHERLNRFHPSIRLPKLVFHQIIEGRPHLGYCHVTAWRTAFEKFGPVSWSFYLANFFADIGDETHFFDHIAPGRSRMYFAVATKADQTGSRLLIDTSVHDDGILFRTSDPRVAMKNVLQMGTPSAALRAIIRAL</sequence>
<protein>
    <submittedName>
        <fullName evidence="1">Uncharacterized protein</fullName>
    </submittedName>
</protein>
<evidence type="ECO:0000313" key="2">
    <source>
        <dbReference type="Proteomes" id="UP000186364"/>
    </source>
</evidence>
<evidence type="ECO:0000313" key="1">
    <source>
        <dbReference type="EMBL" id="OLP58809.1"/>
    </source>
</evidence>
<proteinExistence type="predicted"/>
<dbReference type="EMBL" id="MKIP01000057">
    <property type="protein sequence ID" value="OLP58809.1"/>
    <property type="molecule type" value="Genomic_DNA"/>
</dbReference>
<reference evidence="1 2" key="1">
    <citation type="submission" date="2016-09" db="EMBL/GenBank/DDBJ databases">
        <title>Rhizobium sp. nov., a novel species isolated from the rice rhizosphere.</title>
        <authorList>
            <person name="Zhao J."/>
            <person name="Zhang X."/>
        </authorList>
    </citation>
    <scope>NUCLEOTIDE SEQUENCE [LARGE SCALE GENOMIC DNA]</scope>
    <source>
        <strain evidence="1 2">1.7048</strain>
    </source>
</reference>
<dbReference type="AlphaFoldDB" id="A0A1Q9ATY6"/>
<accession>A0A1Q9ATY6</accession>
<dbReference type="OrthoDB" id="8276610at2"/>
<name>A0A1Q9ATY6_9HYPH</name>
<dbReference type="RefSeq" id="WP_075629234.1">
    <property type="nucleotide sequence ID" value="NZ_FOAM01000003.1"/>
</dbReference>
<dbReference type="Pfam" id="PF20361">
    <property type="entry name" value="DUF6656"/>
    <property type="match status" value="1"/>
</dbReference>
<gene>
    <name evidence="1" type="ORF">BJF93_17930</name>
</gene>
<dbReference type="Proteomes" id="UP000186364">
    <property type="component" value="Unassembled WGS sequence"/>
</dbReference>
<keyword evidence="2" id="KW-1185">Reference proteome</keyword>
<organism evidence="1 2">
    <name type="scientific">Xaviernesmea oryzae</name>
    <dbReference type="NCBI Taxonomy" id="464029"/>
    <lineage>
        <taxon>Bacteria</taxon>
        <taxon>Pseudomonadati</taxon>
        <taxon>Pseudomonadota</taxon>
        <taxon>Alphaproteobacteria</taxon>
        <taxon>Hyphomicrobiales</taxon>
        <taxon>Rhizobiaceae</taxon>
        <taxon>Rhizobium/Agrobacterium group</taxon>
        <taxon>Xaviernesmea</taxon>
    </lineage>
</organism>
<dbReference type="InterPro" id="IPR046597">
    <property type="entry name" value="DUF6656"/>
</dbReference>
<comment type="caution">
    <text evidence="1">The sequence shown here is derived from an EMBL/GenBank/DDBJ whole genome shotgun (WGS) entry which is preliminary data.</text>
</comment>